<protein>
    <submittedName>
        <fullName evidence="1">Uncharacterized protein</fullName>
    </submittedName>
</protein>
<sequence length="120" mass="13215">MTTLDPEGLERAAEEVADEMPSCAVCEDRDTRRCQYCRREAERYARAAVTAYLEHVNPVVTTMEELDALPVGSVVMDLHGALTAGTAHNGRRLWDYTGNDVGAWSEDIALPATVIHRGKP</sequence>
<gene>
    <name evidence="1" type="ORF">ABDK96_02005</name>
</gene>
<accession>A0ABV0IE60</accession>
<organism evidence="1 2">
    <name type="scientific">Citricoccus nitrophenolicus</name>
    <dbReference type="NCBI Taxonomy" id="863575"/>
    <lineage>
        <taxon>Bacteria</taxon>
        <taxon>Bacillati</taxon>
        <taxon>Actinomycetota</taxon>
        <taxon>Actinomycetes</taxon>
        <taxon>Micrococcales</taxon>
        <taxon>Micrococcaceae</taxon>
        <taxon>Citricoccus</taxon>
    </lineage>
</organism>
<dbReference type="RefSeq" id="WP_347918492.1">
    <property type="nucleotide sequence ID" value="NZ_JBDXMX010000001.1"/>
</dbReference>
<dbReference type="EMBL" id="JBDXMX010000001">
    <property type="protein sequence ID" value="MEO9246451.1"/>
    <property type="molecule type" value="Genomic_DNA"/>
</dbReference>
<keyword evidence="2" id="KW-1185">Reference proteome</keyword>
<proteinExistence type="predicted"/>
<evidence type="ECO:0000313" key="1">
    <source>
        <dbReference type="EMBL" id="MEO9246451.1"/>
    </source>
</evidence>
<reference evidence="1 2" key="1">
    <citation type="submission" date="2024-05" db="EMBL/GenBank/DDBJ databases">
        <authorList>
            <person name="Yi C."/>
        </authorList>
    </citation>
    <scope>NUCLEOTIDE SEQUENCE [LARGE SCALE GENOMIC DNA]</scope>
    <source>
        <strain evidence="1 2">XS13</strain>
    </source>
</reference>
<dbReference type="Proteomes" id="UP001484097">
    <property type="component" value="Unassembled WGS sequence"/>
</dbReference>
<evidence type="ECO:0000313" key="2">
    <source>
        <dbReference type="Proteomes" id="UP001484097"/>
    </source>
</evidence>
<comment type="caution">
    <text evidence="1">The sequence shown here is derived from an EMBL/GenBank/DDBJ whole genome shotgun (WGS) entry which is preliminary data.</text>
</comment>
<name>A0ABV0IE60_9MICC</name>